<keyword evidence="3" id="KW-1185">Reference proteome</keyword>
<comment type="caution">
    <text evidence="2">The sequence shown here is derived from an EMBL/GenBank/DDBJ whole genome shotgun (WGS) entry which is preliminary data.</text>
</comment>
<dbReference type="PANTHER" id="PTHR31170:SF25">
    <property type="entry name" value="BNAA09G04570D PROTEIN"/>
    <property type="match status" value="1"/>
</dbReference>
<evidence type="ECO:0000313" key="2">
    <source>
        <dbReference type="EMBL" id="KAD3336124.1"/>
    </source>
</evidence>
<dbReference type="AlphaFoldDB" id="A0A5N6M6A5"/>
<dbReference type="OrthoDB" id="1378449at2759"/>
<dbReference type="Pfam" id="PF03140">
    <property type="entry name" value="DUF247"/>
    <property type="match status" value="1"/>
</dbReference>
<keyword evidence="1" id="KW-0472">Membrane</keyword>
<reference evidence="2 3" key="1">
    <citation type="submission" date="2019-05" db="EMBL/GenBank/DDBJ databases">
        <title>Mikania micrantha, genome provides insights into the molecular mechanism of rapid growth.</title>
        <authorList>
            <person name="Liu B."/>
        </authorList>
    </citation>
    <scope>NUCLEOTIDE SEQUENCE [LARGE SCALE GENOMIC DNA]</scope>
    <source>
        <strain evidence="2">NLD-2019</strain>
        <tissue evidence="2">Leaf</tissue>
    </source>
</reference>
<gene>
    <name evidence="2" type="ORF">E3N88_31643</name>
</gene>
<feature type="transmembrane region" description="Helical" evidence="1">
    <location>
        <begin position="411"/>
        <end position="434"/>
    </location>
</feature>
<organism evidence="2 3">
    <name type="scientific">Mikania micrantha</name>
    <name type="common">bitter vine</name>
    <dbReference type="NCBI Taxonomy" id="192012"/>
    <lineage>
        <taxon>Eukaryota</taxon>
        <taxon>Viridiplantae</taxon>
        <taxon>Streptophyta</taxon>
        <taxon>Embryophyta</taxon>
        <taxon>Tracheophyta</taxon>
        <taxon>Spermatophyta</taxon>
        <taxon>Magnoliopsida</taxon>
        <taxon>eudicotyledons</taxon>
        <taxon>Gunneridae</taxon>
        <taxon>Pentapetalae</taxon>
        <taxon>asterids</taxon>
        <taxon>campanulids</taxon>
        <taxon>Asterales</taxon>
        <taxon>Asteraceae</taxon>
        <taxon>Asteroideae</taxon>
        <taxon>Heliantheae alliance</taxon>
        <taxon>Eupatorieae</taxon>
        <taxon>Mikania</taxon>
    </lineage>
</organism>
<sequence length="441" mass="51187">MENRDLELEVIENNMIIGPGIPSFLDRLEIEHNHTEQIASTIHMAPRTLRDLSPHSFSPRVVSIGPLHKDDENVQAFERQKATYVINLMREMTSPKNTVIDSCMQRMQELMGQIKACYVLTKEYDDVEFAEMMVMDACFILGFILKNFALNIDDVFYLGDVVCDLVLLENQIPFFVLDEIFNRTIVELDICVSLVQFISPVFSRLNLFDSDAGFRIPNNISIDHTHHILSLQHACYKPLEDNIIPEDYLSTRSHSATDLDKAGVSFKPNRSQTWVLGMDMEFPSFLWSWCKCTLRMPVLVVHDSTELILRNLIAYELESSQTRKYITSYAIVMDRFVNTQYDVAKLVESKVLVNYMGSNEEAANMINNICKEISVVNSLYRRQLKTLDKYYNRYWPKHIAWMRRTYFSSPWNIIALVVGIIIFTLSMIQTIYAIKSYKDKK</sequence>
<dbReference type="Proteomes" id="UP000326396">
    <property type="component" value="Linkage Group LG6"/>
</dbReference>
<protein>
    <submittedName>
        <fullName evidence="2">Uncharacterized protein</fullName>
    </submittedName>
</protein>
<name>A0A5N6M6A5_9ASTR</name>
<proteinExistence type="predicted"/>
<accession>A0A5N6M6A5</accession>
<dbReference type="InterPro" id="IPR004158">
    <property type="entry name" value="DUF247_pln"/>
</dbReference>
<evidence type="ECO:0000313" key="3">
    <source>
        <dbReference type="Proteomes" id="UP000326396"/>
    </source>
</evidence>
<keyword evidence="1" id="KW-1133">Transmembrane helix</keyword>
<dbReference type="EMBL" id="SZYD01000016">
    <property type="protein sequence ID" value="KAD3336124.1"/>
    <property type="molecule type" value="Genomic_DNA"/>
</dbReference>
<keyword evidence="1" id="KW-0812">Transmembrane</keyword>
<dbReference type="PANTHER" id="PTHR31170">
    <property type="entry name" value="BNAC04G53230D PROTEIN"/>
    <property type="match status" value="1"/>
</dbReference>
<evidence type="ECO:0000256" key="1">
    <source>
        <dbReference type="SAM" id="Phobius"/>
    </source>
</evidence>